<reference evidence="2 3" key="1">
    <citation type="submission" date="2024-09" db="EMBL/GenBank/DDBJ databases">
        <title>Itraconazole resistance in Madurella fahalii resulting from another homologue of gene encoding cytochrome P450 14-alpha sterol demethylase (CYP51).</title>
        <authorList>
            <person name="Yoshioka I."/>
            <person name="Fahal A.H."/>
            <person name="Kaneko S."/>
            <person name="Yaguchi T."/>
        </authorList>
    </citation>
    <scope>NUCLEOTIDE SEQUENCE [LARGE SCALE GENOMIC DNA]</scope>
    <source>
        <strain evidence="2 3">IFM 68171</strain>
    </source>
</reference>
<evidence type="ECO:0000259" key="1">
    <source>
        <dbReference type="Pfam" id="PF06985"/>
    </source>
</evidence>
<dbReference type="Proteomes" id="UP001628179">
    <property type="component" value="Unassembled WGS sequence"/>
</dbReference>
<evidence type="ECO:0000313" key="3">
    <source>
        <dbReference type="Proteomes" id="UP001628179"/>
    </source>
</evidence>
<dbReference type="PANTHER" id="PTHR39596:SF3">
    <property type="entry name" value="HETEROKARYON INCOMPATIBILITY DOMAIN-CONTAINING PROTEIN"/>
    <property type="match status" value="1"/>
</dbReference>
<accession>A0ABQ0G2F4</accession>
<organism evidence="2 3">
    <name type="scientific">Madurella fahalii</name>
    <dbReference type="NCBI Taxonomy" id="1157608"/>
    <lineage>
        <taxon>Eukaryota</taxon>
        <taxon>Fungi</taxon>
        <taxon>Dikarya</taxon>
        <taxon>Ascomycota</taxon>
        <taxon>Pezizomycotina</taxon>
        <taxon>Sordariomycetes</taxon>
        <taxon>Sordariomycetidae</taxon>
        <taxon>Sordariales</taxon>
        <taxon>Sordariales incertae sedis</taxon>
        <taxon>Madurella</taxon>
    </lineage>
</organism>
<gene>
    <name evidence="2" type="ORF">MFIFM68171_02122</name>
</gene>
<keyword evidence="3" id="KW-1185">Reference proteome</keyword>
<dbReference type="PANTHER" id="PTHR39596">
    <property type="match status" value="1"/>
</dbReference>
<dbReference type="InterPro" id="IPR010730">
    <property type="entry name" value="HET"/>
</dbReference>
<dbReference type="EMBL" id="BAAFSV010000001">
    <property type="protein sequence ID" value="GAB1311912.1"/>
    <property type="molecule type" value="Genomic_DNA"/>
</dbReference>
<name>A0ABQ0G2F4_9PEZI</name>
<evidence type="ECO:0000313" key="2">
    <source>
        <dbReference type="EMBL" id="GAB1311912.1"/>
    </source>
</evidence>
<dbReference type="RefSeq" id="XP_070913645.1">
    <property type="nucleotide sequence ID" value="XM_071057544.1"/>
</dbReference>
<feature type="domain" description="Heterokaryon incompatibility" evidence="1">
    <location>
        <begin position="324"/>
        <end position="419"/>
    </location>
</feature>
<proteinExistence type="predicted"/>
<protein>
    <submittedName>
        <fullName evidence="2">Heterokaryon incompatibility domain-containing protein</fullName>
    </submittedName>
</protein>
<dbReference type="GeneID" id="98172867"/>
<sequence>MEHLLAPAGSKPINIPYVGTETFESADSRAPDDTVLSNFKGYWQRKGWEVDRETKALKLDHRAPSEVVSLLQTAFYFGCLISIFREVEIAVRTEDFLERAPGHSAGKIFVRTTKLRDLMRRWIQKETQSNFNSSARIHRGYHIREMLGFTFHFFQGIMQKSDRMQEPHKSDMELIGLSIMAMGESMHSVAATIYGYDARETPEWGPSPVLKARLRDNGWCVSDAPFFPDSPTRSTISIEYYFGGMACPRERGDHSACTTAICSKYLEVVDWKTYQQKHVVPSCRCAPVQVAPAAAEIVEQTRIPVVHWDGESLRVFASDSVTKYVTISHVWADGLGNNQTNSLLTCQLNRVQRLVNQLYTESHLSSSHHHETAAASAEGLAIPFWIDTLCVPVHNKILRRKAIYKMADIYRGADRVLVIDSTIITLPRAADVVQKHLQISLSGWHHRLWTLQEGQLASTLFFQFADGAESFYDMSRRELADSSNPRDPATLCSPVRYLCATQLEAFYRYFERGVTASDDITTRLRLCAKYQRSRQTSRPIDEPLCMAAILGLDPSPMFPHDEDIVERMAVFYQLIGRFDPRIIFHNLPRLPKDGYRWAPASFLHQVPDLLEGVEELSAQAPPAVALIPNNAGGLPVRFGGLEIILGANVISSSSNPGPIFFRPWAGGYAFPPQQWTYDNKSAWFMCTYKLEILPDPNGKYPELNLIGASNVNANADARYAVIFPPKGLLKPDQLPPMGLLGLIEANIPPNPTPIGHTGGFGFGFGMMNNTVVWTAGDHKPGNHVPAYTVPWRIPVRCAGRVRVTMPATHEVPAGVSFAFAVAFGENQEWCVR</sequence>
<comment type="caution">
    <text evidence="2">The sequence shown here is derived from an EMBL/GenBank/DDBJ whole genome shotgun (WGS) entry which is preliminary data.</text>
</comment>
<dbReference type="Pfam" id="PF06985">
    <property type="entry name" value="HET"/>
    <property type="match status" value="1"/>
</dbReference>